<dbReference type="InterPro" id="IPR035940">
    <property type="entry name" value="CAP_sf"/>
</dbReference>
<accession>A0A0F9LV16</accession>
<dbReference type="AlphaFoldDB" id="A0A0F9LV16"/>
<evidence type="ECO:0000313" key="2">
    <source>
        <dbReference type="EMBL" id="KKM90906.1"/>
    </source>
</evidence>
<dbReference type="CDD" id="cd05379">
    <property type="entry name" value="CAP_bacterial"/>
    <property type="match status" value="1"/>
</dbReference>
<dbReference type="SUPFAM" id="SSF55797">
    <property type="entry name" value="PR-1-like"/>
    <property type="match status" value="1"/>
</dbReference>
<comment type="caution">
    <text evidence="2">The sequence shown here is derived from an EMBL/GenBank/DDBJ whole genome shotgun (WGS) entry which is preliminary data.</text>
</comment>
<organism evidence="2">
    <name type="scientific">marine sediment metagenome</name>
    <dbReference type="NCBI Taxonomy" id="412755"/>
    <lineage>
        <taxon>unclassified sequences</taxon>
        <taxon>metagenomes</taxon>
        <taxon>ecological metagenomes</taxon>
    </lineage>
</organism>
<dbReference type="Gene3D" id="3.40.33.10">
    <property type="entry name" value="CAP"/>
    <property type="match status" value="1"/>
</dbReference>
<feature type="domain" description="SCP" evidence="1">
    <location>
        <begin position="44"/>
        <end position="156"/>
    </location>
</feature>
<dbReference type="Pfam" id="PF00188">
    <property type="entry name" value="CAP"/>
    <property type="match status" value="1"/>
</dbReference>
<sequence>MKMRIHLIVLAVFTSVLASCSKETSETVDIVEKENVTEVEQNVLATVNEYRVSYGLNALKFDPIAYKYASEHTDYMIAKGALSHDEFTARATALAADVDVELVAENVAKDYTTATEVFQGWLESTNHRRTMEGDFNHTAVSVKKDSNGTFYFTQIFYR</sequence>
<dbReference type="EMBL" id="LAZR01006610">
    <property type="protein sequence ID" value="KKM90906.1"/>
    <property type="molecule type" value="Genomic_DNA"/>
</dbReference>
<protein>
    <recommendedName>
        <fullName evidence="1">SCP domain-containing protein</fullName>
    </recommendedName>
</protein>
<gene>
    <name evidence="2" type="ORF">LCGC14_1233890</name>
</gene>
<proteinExistence type="predicted"/>
<dbReference type="PANTHER" id="PTHR31157:SF1">
    <property type="entry name" value="SCP DOMAIN-CONTAINING PROTEIN"/>
    <property type="match status" value="1"/>
</dbReference>
<evidence type="ECO:0000259" key="1">
    <source>
        <dbReference type="Pfam" id="PF00188"/>
    </source>
</evidence>
<reference evidence="2" key="1">
    <citation type="journal article" date="2015" name="Nature">
        <title>Complex archaea that bridge the gap between prokaryotes and eukaryotes.</title>
        <authorList>
            <person name="Spang A."/>
            <person name="Saw J.H."/>
            <person name="Jorgensen S.L."/>
            <person name="Zaremba-Niedzwiedzka K."/>
            <person name="Martijn J."/>
            <person name="Lind A.E."/>
            <person name="van Eijk R."/>
            <person name="Schleper C."/>
            <person name="Guy L."/>
            <person name="Ettema T.J."/>
        </authorList>
    </citation>
    <scope>NUCLEOTIDE SEQUENCE</scope>
</reference>
<dbReference type="PROSITE" id="PS51257">
    <property type="entry name" value="PROKAR_LIPOPROTEIN"/>
    <property type="match status" value="1"/>
</dbReference>
<dbReference type="PANTHER" id="PTHR31157">
    <property type="entry name" value="SCP DOMAIN-CONTAINING PROTEIN"/>
    <property type="match status" value="1"/>
</dbReference>
<name>A0A0F9LV16_9ZZZZ</name>
<dbReference type="InterPro" id="IPR014044">
    <property type="entry name" value="CAP_dom"/>
</dbReference>